<evidence type="ECO:0000313" key="2">
    <source>
        <dbReference type="Proteomes" id="UP000299102"/>
    </source>
</evidence>
<comment type="caution">
    <text evidence="1">The sequence shown here is derived from an EMBL/GenBank/DDBJ whole genome shotgun (WGS) entry which is preliminary data.</text>
</comment>
<sequence>MPLEVRWERARVIFQLDKYQRSKQIPRWEPGKGPPGPPEPSDLDFVCADMCMFSFYLETSCCQFQFVPEFDLSSSLVLDFDPGHALDSNPNPALDFYFSPILISAPVRALDSTPRSAFHSDTVTI</sequence>
<dbReference type="Proteomes" id="UP000299102">
    <property type="component" value="Unassembled WGS sequence"/>
</dbReference>
<reference evidence="1 2" key="1">
    <citation type="journal article" date="2019" name="Commun. Biol.">
        <title>The bagworm genome reveals a unique fibroin gene that provides high tensile strength.</title>
        <authorList>
            <person name="Kono N."/>
            <person name="Nakamura H."/>
            <person name="Ohtoshi R."/>
            <person name="Tomita M."/>
            <person name="Numata K."/>
            <person name="Arakawa K."/>
        </authorList>
    </citation>
    <scope>NUCLEOTIDE SEQUENCE [LARGE SCALE GENOMIC DNA]</scope>
</reference>
<name>A0A4C1WNW8_EUMVA</name>
<dbReference type="EMBL" id="BGZK01000590">
    <property type="protein sequence ID" value="GBP51815.1"/>
    <property type="molecule type" value="Genomic_DNA"/>
</dbReference>
<dbReference type="AlphaFoldDB" id="A0A4C1WNW8"/>
<accession>A0A4C1WNW8</accession>
<protein>
    <submittedName>
        <fullName evidence="1">Uncharacterized protein</fullName>
    </submittedName>
</protein>
<organism evidence="1 2">
    <name type="scientific">Eumeta variegata</name>
    <name type="common">Bagworm moth</name>
    <name type="synonym">Eumeta japonica</name>
    <dbReference type="NCBI Taxonomy" id="151549"/>
    <lineage>
        <taxon>Eukaryota</taxon>
        <taxon>Metazoa</taxon>
        <taxon>Ecdysozoa</taxon>
        <taxon>Arthropoda</taxon>
        <taxon>Hexapoda</taxon>
        <taxon>Insecta</taxon>
        <taxon>Pterygota</taxon>
        <taxon>Neoptera</taxon>
        <taxon>Endopterygota</taxon>
        <taxon>Lepidoptera</taxon>
        <taxon>Glossata</taxon>
        <taxon>Ditrysia</taxon>
        <taxon>Tineoidea</taxon>
        <taxon>Psychidae</taxon>
        <taxon>Oiketicinae</taxon>
        <taxon>Eumeta</taxon>
    </lineage>
</organism>
<proteinExistence type="predicted"/>
<keyword evidence="2" id="KW-1185">Reference proteome</keyword>
<evidence type="ECO:0000313" key="1">
    <source>
        <dbReference type="EMBL" id="GBP51815.1"/>
    </source>
</evidence>
<gene>
    <name evidence="1" type="ORF">EVAR_88518_1</name>
</gene>